<evidence type="ECO:0000313" key="3">
    <source>
        <dbReference type="Proteomes" id="UP000252107"/>
    </source>
</evidence>
<dbReference type="EMBL" id="LXQD01000107">
    <property type="protein sequence ID" value="RCJ37967.1"/>
    <property type="molecule type" value="Genomic_DNA"/>
</dbReference>
<evidence type="ECO:0000256" key="1">
    <source>
        <dbReference type="SAM" id="MobiDB-lite"/>
    </source>
</evidence>
<accession>A0A367RN30</accession>
<proteinExistence type="predicted"/>
<protein>
    <recommendedName>
        <fullName evidence="4">Glycine zipper domain-containing protein</fullName>
    </recommendedName>
</protein>
<gene>
    <name evidence="2" type="ORF">A6770_40005</name>
</gene>
<sequence length="123" mass="12645">MTNDERQITPQQQSQIQPQQNDSTSKSHPLATGLGAVGGGVAGAALGRSIAGKVGATLGGVAGAITGGVAGNKLAEYAEEFIEELQPTVGLGLGADNKPIELPRHYSWEELKALSKPQGSFYS</sequence>
<dbReference type="Proteomes" id="UP000252107">
    <property type="component" value="Unassembled WGS sequence"/>
</dbReference>
<name>A0A367RN30_9NOSO</name>
<reference evidence="2" key="1">
    <citation type="submission" date="2016-04" db="EMBL/GenBank/DDBJ databases">
        <authorList>
            <person name="Tabuchi Yagui T.R."/>
        </authorList>
    </citation>
    <scope>NUCLEOTIDE SEQUENCE [LARGE SCALE GENOMIC DNA]</scope>
    <source>
        <strain evidence="2">NIES-26</strain>
    </source>
</reference>
<organism evidence="2 3">
    <name type="scientific">Nostoc minutum NIES-26</name>
    <dbReference type="NCBI Taxonomy" id="1844469"/>
    <lineage>
        <taxon>Bacteria</taxon>
        <taxon>Bacillati</taxon>
        <taxon>Cyanobacteriota</taxon>
        <taxon>Cyanophyceae</taxon>
        <taxon>Nostocales</taxon>
        <taxon>Nostocaceae</taxon>
        <taxon>Nostoc</taxon>
    </lineage>
</organism>
<dbReference type="AlphaFoldDB" id="A0A367RN30"/>
<feature type="region of interest" description="Disordered" evidence="1">
    <location>
        <begin position="1"/>
        <end position="33"/>
    </location>
</feature>
<comment type="caution">
    <text evidence="2">The sequence shown here is derived from an EMBL/GenBank/DDBJ whole genome shotgun (WGS) entry which is preliminary data.</text>
</comment>
<evidence type="ECO:0000313" key="2">
    <source>
        <dbReference type="EMBL" id="RCJ37967.1"/>
    </source>
</evidence>
<keyword evidence="3" id="KW-1185">Reference proteome</keyword>
<evidence type="ECO:0008006" key="4">
    <source>
        <dbReference type="Google" id="ProtNLM"/>
    </source>
</evidence>
<feature type="compositionally biased region" description="Low complexity" evidence="1">
    <location>
        <begin position="8"/>
        <end position="20"/>
    </location>
</feature>